<dbReference type="NCBIfam" id="TIGR01487">
    <property type="entry name" value="Pglycolate_arch"/>
    <property type="match status" value="1"/>
</dbReference>
<comment type="catalytic activity">
    <reaction evidence="5">
        <text>2-phosphoglycolate + H2O = glycolate + phosphate</text>
        <dbReference type="Rhea" id="RHEA:14369"/>
        <dbReference type="ChEBI" id="CHEBI:15377"/>
        <dbReference type="ChEBI" id="CHEBI:29805"/>
        <dbReference type="ChEBI" id="CHEBI:43474"/>
        <dbReference type="ChEBI" id="CHEBI:58033"/>
        <dbReference type="EC" id="3.1.3.18"/>
    </reaction>
</comment>
<dbReference type="EC" id="3.1.3.18" evidence="5 6"/>
<dbReference type="GO" id="GO:0000287">
    <property type="term" value="F:magnesium ion binding"/>
    <property type="evidence" value="ECO:0007669"/>
    <property type="project" value="InterPro"/>
</dbReference>
<dbReference type="STRING" id="940295.EYM_04165"/>
<accession>A0A0U3F901</accession>
<comment type="function">
    <text evidence="5">Catalyzes the dephosphorylation of 2-phosphoglycolate.</text>
</comment>
<dbReference type="EMBL" id="CP006867">
    <property type="protein sequence ID" value="ALU12472.1"/>
    <property type="molecule type" value="Genomic_DNA"/>
</dbReference>
<keyword evidence="4 5" id="KW-0119">Carbohydrate metabolism</keyword>
<feature type="binding site" evidence="5">
    <location>
        <position position="12"/>
    </location>
    <ligand>
        <name>Mg(2+)</name>
        <dbReference type="ChEBI" id="CHEBI:18420"/>
    </ligand>
</feature>
<comment type="similarity">
    <text evidence="5">Belongs to the archaeal SPP-like hydrolase family.</text>
</comment>
<keyword evidence="8" id="KW-1185">Reference proteome</keyword>
<gene>
    <name evidence="7" type="ORF">EYM_04165</name>
</gene>
<dbReference type="KEGG" id="iis:EYM_04165"/>
<dbReference type="PANTHER" id="PTHR10000:SF8">
    <property type="entry name" value="HAD SUPERFAMILY HYDROLASE-LIKE, TYPE 3"/>
    <property type="match status" value="1"/>
</dbReference>
<dbReference type="PRINTS" id="PR00119">
    <property type="entry name" value="CATATPASE"/>
</dbReference>
<dbReference type="Gene3D" id="3.40.50.1000">
    <property type="entry name" value="HAD superfamily/HAD-like"/>
    <property type="match status" value="1"/>
</dbReference>
<sequence>MDLSKVEVVAADVDGTLTEGISFVLDIDAIKALRELERYGIRVILVSGNSFPIVATLKRYLGTSAPTVFENGCGVGDFNWRELVVDEELCNVAKEAAEILLKVLSTNGWKPSWQNPWRMCDFALNSPTGEVKESDAQKAEEILREFGYLKHGIRVKASRHAIHVMPERCGKGLGVERILKRFGIPLEKLAAVGDAENDLDMIKLAGIGVAVSDAQDVLKKHADIVTPYPAGKGFAWFAKELLKARGLSS</sequence>
<keyword evidence="3 5" id="KW-0460">Magnesium</keyword>
<dbReference type="InterPro" id="IPR006382">
    <property type="entry name" value="PGPase"/>
</dbReference>
<evidence type="ECO:0000256" key="2">
    <source>
        <dbReference type="ARBA" id="ARBA00022801"/>
    </source>
</evidence>
<feature type="binding site" evidence="5">
    <location>
        <position position="198"/>
    </location>
    <ligand>
        <name>Mg(2+)</name>
        <dbReference type="ChEBI" id="CHEBI:18420"/>
    </ligand>
</feature>
<dbReference type="NCBIfam" id="TIGR01482">
    <property type="entry name" value="SPP-subfamily"/>
    <property type="match status" value="1"/>
</dbReference>
<evidence type="ECO:0000313" key="8">
    <source>
        <dbReference type="Proteomes" id="UP000060778"/>
    </source>
</evidence>
<evidence type="ECO:0000256" key="3">
    <source>
        <dbReference type="ARBA" id="ARBA00022842"/>
    </source>
</evidence>
<comment type="cofactor">
    <cofactor evidence="5">
        <name>Mg(2+)</name>
        <dbReference type="ChEBI" id="CHEBI:18420"/>
    </cofactor>
</comment>
<dbReference type="InterPro" id="IPR036412">
    <property type="entry name" value="HAD-like_sf"/>
</dbReference>
<feature type="binding site" evidence="5">
    <location>
        <position position="171"/>
    </location>
    <ligand>
        <name>substrate</name>
    </ligand>
</feature>
<evidence type="ECO:0000256" key="4">
    <source>
        <dbReference type="ARBA" id="ARBA00023277"/>
    </source>
</evidence>
<dbReference type="SUPFAM" id="SSF56784">
    <property type="entry name" value="HAD-like"/>
    <property type="match status" value="1"/>
</dbReference>
<dbReference type="PANTHER" id="PTHR10000">
    <property type="entry name" value="PHOSPHOSERINE PHOSPHATASE"/>
    <property type="match status" value="1"/>
</dbReference>
<dbReference type="InterPro" id="IPR023214">
    <property type="entry name" value="HAD_sf"/>
</dbReference>
<dbReference type="GO" id="GO:0008967">
    <property type="term" value="F:phosphoglycolate phosphatase activity"/>
    <property type="evidence" value="ECO:0007669"/>
    <property type="project" value="UniProtKB-UniRule"/>
</dbReference>
<dbReference type="NCBIfam" id="TIGR01484">
    <property type="entry name" value="HAD-SF-IIB"/>
    <property type="match status" value="1"/>
</dbReference>
<protein>
    <recommendedName>
        <fullName evidence="5 6">Phosphoglycolate phosphatase</fullName>
        <shortName evidence="5">PGP</shortName>
        <shortName evidence="5">PGPase</shortName>
        <ecNumber evidence="5 6">3.1.3.18</ecNumber>
    </recommendedName>
</protein>
<dbReference type="AlphaFoldDB" id="A0A0U3F901"/>
<dbReference type="Proteomes" id="UP000060778">
    <property type="component" value="Chromosome"/>
</dbReference>
<organism evidence="7 8">
    <name type="scientific">Ignicoccus islandicus DSM 13165</name>
    <dbReference type="NCBI Taxonomy" id="940295"/>
    <lineage>
        <taxon>Archaea</taxon>
        <taxon>Thermoproteota</taxon>
        <taxon>Thermoprotei</taxon>
        <taxon>Desulfurococcales</taxon>
        <taxon>Desulfurococcaceae</taxon>
        <taxon>Ignicoccus</taxon>
    </lineage>
</organism>
<dbReference type="InterPro" id="IPR006379">
    <property type="entry name" value="HAD-SF_hydro_IIB"/>
</dbReference>
<evidence type="ECO:0000313" key="7">
    <source>
        <dbReference type="EMBL" id="ALU12472.1"/>
    </source>
</evidence>
<dbReference type="RefSeq" id="WP_075049788.1">
    <property type="nucleotide sequence ID" value="NZ_CP006867.1"/>
</dbReference>
<evidence type="ECO:0000256" key="5">
    <source>
        <dbReference type="HAMAP-Rule" id="MF_01419"/>
    </source>
</evidence>
<keyword evidence="1 5" id="KW-0479">Metal-binding</keyword>
<name>A0A0U3F901_9CREN</name>
<dbReference type="CDD" id="cd07514">
    <property type="entry name" value="HAD_Pase"/>
    <property type="match status" value="1"/>
</dbReference>
<reference evidence="7 8" key="1">
    <citation type="submission" date="2013-11" db="EMBL/GenBank/DDBJ databases">
        <title>Comparative genomics of Ignicoccus.</title>
        <authorList>
            <person name="Podar M."/>
        </authorList>
    </citation>
    <scope>NUCLEOTIDE SEQUENCE [LARGE SCALE GENOMIC DNA]</scope>
    <source>
        <strain evidence="7 8">DSM 13165</strain>
    </source>
</reference>
<dbReference type="GeneID" id="30680226"/>
<dbReference type="GO" id="GO:0005829">
    <property type="term" value="C:cytosol"/>
    <property type="evidence" value="ECO:0007669"/>
    <property type="project" value="TreeGrafter"/>
</dbReference>
<dbReference type="Pfam" id="PF08282">
    <property type="entry name" value="Hydrolase_3"/>
    <property type="match status" value="2"/>
</dbReference>
<feature type="active site" description="Nucleophile" evidence="5">
    <location>
        <position position="12"/>
    </location>
</feature>
<evidence type="ECO:0000256" key="6">
    <source>
        <dbReference type="NCBIfam" id="TIGR01487"/>
    </source>
</evidence>
<evidence type="ECO:0000256" key="1">
    <source>
        <dbReference type="ARBA" id="ARBA00022723"/>
    </source>
</evidence>
<proteinExistence type="inferred from homology"/>
<dbReference type="OrthoDB" id="120822at2157"/>
<keyword evidence="2 5" id="KW-0378">Hydrolase</keyword>
<dbReference type="Gene3D" id="3.90.1070.10">
    <property type="match status" value="1"/>
</dbReference>
<feature type="binding site" evidence="5">
    <location>
        <position position="194"/>
    </location>
    <ligand>
        <name>Mg(2+)</name>
        <dbReference type="ChEBI" id="CHEBI:18420"/>
    </ligand>
</feature>
<feature type="binding site" evidence="5">
    <location>
        <position position="14"/>
    </location>
    <ligand>
        <name>Mg(2+)</name>
        <dbReference type="ChEBI" id="CHEBI:18420"/>
    </ligand>
</feature>
<dbReference type="HAMAP" id="MF_01419">
    <property type="entry name" value="GPH_hydrolase_arch"/>
    <property type="match status" value="1"/>
</dbReference>